<organism evidence="1">
    <name type="scientific">Culex pipiens</name>
    <name type="common">House mosquito</name>
    <dbReference type="NCBI Taxonomy" id="7175"/>
    <lineage>
        <taxon>Eukaryota</taxon>
        <taxon>Metazoa</taxon>
        <taxon>Ecdysozoa</taxon>
        <taxon>Arthropoda</taxon>
        <taxon>Hexapoda</taxon>
        <taxon>Insecta</taxon>
        <taxon>Pterygota</taxon>
        <taxon>Neoptera</taxon>
        <taxon>Endopterygota</taxon>
        <taxon>Diptera</taxon>
        <taxon>Nematocera</taxon>
        <taxon>Culicoidea</taxon>
        <taxon>Culicidae</taxon>
        <taxon>Culicinae</taxon>
        <taxon>Culicini</taxon>
        <taxon>Culex</taxon>
        <taxon>Culex</taxon>
    </lineage>
</organism>
<dbReference type="EMBL" id="HBUE01084732">
    <property type="protein sequence ID" value="CAG6479229.1"/>
    <property type="molecule type" value="Transcribed_RNA"/>
</dbReference>
<evidence type="ECO:0000313" key="1">
    <source>
        <dbReference type="EMBL" id="CAG6479226.1"/>
    </source>
</evidence>
<dbReference type="AlphaFoldDB" id="A0A8D8BWJ3"/>
<protein>
    <submittedName>
        <fullName evidence="1">(northern house mosquito) hypothetical protein</fullName>
    </submittedName>
</protein>
<name>A0A8D8BWJ3_CULPI</name>
<reference evidence="1" key="1">
    <citation type="submission" date="2021-05" db="EMBL/GenBank/DDBJ databases">
        <authorList>
            <person name="Alioto T."/>
            <person name="Alioto T."/>
            <person name="Gomez Garrido J."/>
        </authorList>
    </citation>
    <scope>NUCLEOTIDE SEQUENCE</scope>
</reference>
<dbReference type="EMBL" id="HBUE01084727">
    <property type="protein sequence ID" value="CAG6479226.1"/>
    <property type="molecule type" value="Transcribed_RNA"/>
</dbReference>
<proteinExistence type="predicted"/>
<sequence>MLSESCPAAHEVRRWLPLNINTKKNHTTKEPFFVDCHYFAHRFVLCDRERSCSISVSCSTISRRARAKTPRIRNSLRSFLAYRFVVPVVATQEAPKAVQE</sequence>
<accession>A0A8D8BWJ3</accession>